<evidence type="ECO:0000313" key="2">
    <source>
        <dbReference type="Proteomes" id="UP000694892"/>
    </source>
</evidence>
<proteinExistence type="predicted"/>
<dbReference type="Proteomes" id="UP000694892">
    <property type="component" value="Chromosome 7L"/>
</dbReference>
<gene>
    <name evidence="1" type="ORF">XELAEV_18034527mg</name>
</gene>
<protein>
    <submittedName>
        <fullName evidence="1">Uncharacterized protein</fullName>
    </submittedName>
</protein>
<accession>A0A974HBM3</accession>
<dbReference type="AlphaFoldDB" id="A0A974HBM3"/>
<reference evidence="2" key="1">
    <citation type="journal article" date="2016" name="Nature">
        <title>Genome evolution in the allotetraploid frog Xenopus laevis.</title>
        <authorList>
            <person name="Session A.M."/>
            <person name="Uno Y."/>
            <person name="Kwon T."/>
            <person name="Chapman J.A."/>
            <person name="Toyoda A."/>
            <person name="Takahashi S."/>
            <person name="Fukui A."/>
            <person name="Hikosaka A."/>
            <person name="Suzuki A."/>
            <person name="Kondo M."/>
            <person name="van Heeringen S.J."/>
            <person name="Quigley I."/>
            <person name="Heinz S."/>
            <person name="Ogino H."/>
            <person name="Ochi H."/>
            <person name="Hellsten U."/>
            <person name="Lyons J.B."/>
            <person name="Simakov O."/>
            <person name="Putnam N."/>
            <person name="Stites J."/>
            <person name="Kuroki Y."/>
            <person name="Tanaka T."/>
            <person name="Michiue T."/>
            <person name="Watanabe M."/>
            <person name="Bogdanovic O."/>
            <person name="Lister R."/>
            <person name="Georgiou G."/>
            <person name="Paranjpe S.S."/>
            <person name="van Kruijsbergen I."/>
            <person name="Shu S."/>
            <person name="Carlson J."/>
            <person name="Kinoshita T."/>
            <person name="Ohta Y."/>
            <person name="Mawaribuchi S."/>
            <person name="Jenkins J."/>
            <person name="Grimwood J."/>
            <person name="Schmutz J."/>
            <person name="Mitros T."/>
            <person name="Mozaffari S.V."/>
            <person name="Suzuki Y."/>
            <person name="Haramoto Y."/>
            <person name="Yamamoto T.S."/>
            <person name="Takagi C."/>
            <person name="Heald R."/>
            <person name="Miller K."/>
            <person name="Haudenschild C."/>
            <person name="Kitzman J."/>
            <person name="Nakayama T."/>
            <person name="Izutsu Y."/>
            <person name="Robert J."/>
            <person name="Fortriede J."/>
            <person name="Burns K."/>
            <person name="Lotay V."/>
            <person name="Karimi K."/>
            <person name="Yasuoka Y."/>
            <person name="Dichmann D.S."/>
            <person name="Flajnik M.F."/>
            <person name="Houston D.W."/>
            <person name="Shendure J."/>
            <person name="DuPasquier L."/>
            <person name="Vize P.D."/>
            <person name="Zorn A.M."/>
            <person name="Ito M."/>
            <person name="Marcotte E.M."/>
            <person name="Wallingford J.B."/>
            <person name="Ito Y."/>
            <person name="Asashima M."/>
            <person name="Ueno N."/>
            <person name="Matsuda Y."/>
            <person name="Veenstra G.J."/>
            <person name="Fujiyama A."/>
            <person name="Harland R.M."/>
            <person name="Taira M."/>
            <person name="Rokhsar D.S."/>
        </authorList>
    </citation>
    <scope>NUCLEOTIDE SEQUENCE [LARGE SCALE GENOMIC DNA]</scope>
    <source>
        <strain evidence="2">J</strain>
    </source>
</reference>
<organism evidence="1 2">
    <name type="scientific">Xenopus laevis</name>
    <name type="common">African clawed frog</name>
    <dbReference type="NCBI Taxonomy" id="8355"/>
    <lineage>
        <taxon>Eukaryota</taxon>
        <taxon>Metazoa</taxon>
        <taxon>Chordata</taxon>
        <taxon>Craniata</taxon>
        <taxon>Vertebrata</taxon>
        <taxon>Euteleostomi</taxon>
        <taxon>Amphibia</taxon>
        <taxon>Batrachia</taxon>
        <taxon>Anura</taxon>
        <taxon>Pipoidea</taxon>
        <taxon>Pipidae</taxon>
        <taxon>Xenopodinae</taxon>
        <taxon>Xenopus</taxon>
        <taxon>Xenopus</taxon>
    </lineage>
</organism>
<sequence>MSIVLWKVGDASDVLGKCRPPPPTGSSVSSSDNKVESSYSLSDFKGSFSGSTSFPHSLRIPISPISSSKFGFSIDSSLGETWQAVRSMVLRSV</sequence>
<name>A0A974HBM3_XENLA</name>
<evidence type="ECO:0000313" key="1">
    <source>
        <dbReference type="EMBL" id="OCT71551.1"/>
    </source>
</evidence>
<dbReference type="EMBL" id="CM004478">
    <property type="protein sequence ID" value="OCT71551.1"/>
    <property type="molecule type" value="Genomic_DNA"/>
</dbReference>